<proteinExistence type="predicted"/>
<accession>A0ABN6ZC67</accession>
<dbReference type="InterPro" id="IPR011330">
    <property type="entry name" value="Glyco_hydro/deAcase_b/a-brl"/>
</dbReference>
<dbReference type="PANTHER" id="PTHR10587">
    <property type="entry name" value="GLYCOSYL TRANSFERASE-RELATED"/>
    <property type="match status" value="1"/>
</dbReference>
<gene>
    <name evidence="3" type="ORF">T23_15740</name>
</gene>
<evidence type="ECO:0000313" key="4">
    <source>
        <dbReference type="Proteomes" id="UP001432099"/>
    </source>
</evidence>
<dbReference type="InterPro" id="IPR002509">
    <property type="entry name" value="NODB_dom"/>
</dbReference>
<evidence type="ECO:0000256" key="1">
    <source>
        <dbReference type="SAM" id="SignalP"/>
    </source>
</evidence>
<sequence>MRKLLTNNKLHLFLFFSFLSCLLSVCCPTVKSATVEDRIDHFIYHEPKPDKVAYLTFDDGPSKYTKEILDLLEREQVPAVFFVIGESINNIPHSGEILNEILDHGHYIGLHSMTHDLDKLYNSPDAAHNFVNEMLEVRGKVKELTGFESNLCRPPYGGRGHFTKAHYQAIKDAGLNCVDWNVDSLDWAKSSSSEIMDQVVKDLEMAHYPDEVVLLFHEKKLTLETLPQVFNYYRELGYVFMPYCEGDEFDCGLN</sequence>
<dbReference type="Proteomes" id="UP001432099">
    <property type="component" value="Chromosome"/>
</dbReference>
<organism evidence="3 4">
    <name type="scientific">Turicibacter faecis</name>
    <dbReference type="NCBI Taxonomy" id="2963365"/>
    <lineage>
        <taxon>Bacteria</taxon>
        <taxon>Bacillati</taxon>
        <taxon>Bacillota</taxon>
        <taxon>Erysipelotrichia</taxon>
        <taxon>Erysipelotrichales</taxon>
        <taxon>Turicibacteraceae</taxon>
        <taxon>Turicibacter</taxon>
    </lineage>
</organism>
<feature type="signal peptide" evidence="1">
    <location>
        <begin position="1"/>
        <end position="32"/>
    </location>
</feature>
<dbReference type="EMBL" id="AP028127">
    <property type="protein sequence ID" value="BEH91472.1"/>
    <property type="molecule type" value="Genomic_DNA"/>
</dbReference>
<feature type="domain" description="NodB homology" evidence="2">
    <location>
        <begin position="51"/>
        <end position="241"/>
    </location>
</feature>
<keyword evidence="1" id="KW-0732">Signal</keyword>
<dbReference type="PROSITE" id="PS51677">
    <property type="entry name" value="NODB"/>
    <property type="match status" value="1"/>
</dbReference>
<feature type="chain" id="PRO_5047086183" description="NodB homology domain-containing protein" evidence="1">
    <location>
        <begin position="33"/>
        <end position="254"/>
    </location>
</feature>
<dbReference type="SUPFAM" id="SSF88713">
    <property type="entry name" value="Glycoside hydrolase/deacetylase"/>
    <property type="match status" value="1"/>
</dbReference>
<dbReference type="Pfam" id="PF01522">
    <property type="entry name" value="Polysacc_deac_1"/>
    <property type="match status" value="1"/>
</dbReference>
<reference evidence="3" key="1">
    <citation type="journal article" date="2024" name="Int. J. Syst. Evol. Microbiol.">
        <title>Turicibacter faecis sp. nov., isolated from faeces of heart failure mouse model.</title>
        <authorList>
            <person name="Imamura Y."/>
            <person name="Motooka D."/>
            <person name="Nakajima Y."/>
            <person name="Ito S."/>
            <person name="Kitakaze M."/>
            <person name="Iida T."/>
            <person name="Nakamura S."/>
        </authorList>
    </citation>
    <scope>NUCLEOTIDE SEQUENCE</scope>
    <source>
        <strain evidence="3">TC023</strain>
    </source>
</reference>
<evidence type="ECO:0000259" key="2">
    <source>
        <dbReference type="PROSITE" id="PS51677"/>
    </source>
</evidence>
<dbReference type="Gene3D" id="3.20.20.370">
    <property type="entry name" value="Glycoside hydrolase/deacetylase"/>
    <property type="match status" value="1"/>
</dbReference>
<dbReference type="PROSITE" id="PS51257">
    <property type="entry name" value="PROKAR_LIPOPROTEIN"/>
    <property type="match status" value="1"/>
</dbReference>
<dbReference type="PANTHER" id="PTHR10587:SF125">
    <property type="entry name" value="POLYSACCHARIDE DEACETYLASE YHEN-RELATED"/>
    <property type="match status" value="1"/>
</dbReference>
<protein>
    <recommendedName>
        <fullName evidence="2">NodB homology domain-containing protein</fullName>
    </recommendedName>
</protein>
<evidence type="ECO:0000313" key="3">
    <source>
        <dbReference type="EMBL" id="BEH91472.1"/>
    </source>
</evidence>
<dbReference type="CDD" id="cd10944">
    <property type="entry name" value="CE4_SmPgdA_like"/>
    <property type="match status" value="1"/>
</dbReference>
<name>A0ABN6ZC67_9FIRM</name>
<dbReference type="RefSeq" id="WP_161831560.1">
    <property type="nucleotide sequence ID" value="NZ_AP028127.1"/>
</dbReference>
<dbReference type="InterPro" id="IPR050248">
    <property type="entry name" value="Polysacc_deacetylase_ArnD"/>
</dbReference>
<keyword evidence="4" id="KW-1185">Reference proteome</keyword>